<dbReference type="CDD" id="cd00051">
    <property type="entry name" value="EFh"/>
    <property type="match status" value="1"/>
</dbReference>
<dbReference type="Proteomes" id="UP001162131">
    <property type="component" value="Unassembled WGS sequence"/>
</dbReference>
<organism evidence="12 13">
    <name type="scientific">Blepharisma stoltei</name>
    <dbReference type="NCBI Taxonomy" id="1481888"/>
    <lineage>
        <taxon>Eukaryota</taxon>
        <taxon>Sar</taxon>
        <taxon>Alveolata</taxon>
        <taxon>Ciliophora</taxon>
        <taxon>Postciliodesmatophora</taxon>
        <taxon>Heterotrichea</taxon>
        <taxon>Heterotrichida</taxon>
        <taxon>Blepharismidae</taxon>
        <taxon>Blepharisma</taxon>
    </lineage>
</organism>
<evidence type="ECO:0000256" key="6">
    <source>
        <dbReference type="ARBA" id="ARBA00022840"/>
    </source>
</evidence>
<dbReference type="InterPro" id="IPR001849">
    <property type="entry name" value="PH_domain"/>
</dbReference>
<dbReference type="Gene3D" id="2.30.29.30">
    <property type="entry name" value="Pleckstrin-homology domain (PH domain)/Phosphotyrosine-binding domain (PTB)"/>
    <property type="match status" value="1"/>
</dbReference>
<evidence type="ECO:0000259" key="10">
    <source>
        <dbReference type="PROSITE" id="PS50011"/>
    </source>
</evidence>
<evidence type="ECO:0008006" key="14">
    <source>
        <dbReference type="Google" id="ProtNLM"/>
    </source>
</evidence>
<dbReference type="InterPro" id="IPR008271">
    <property type="entry name" value="Ser/Thr_kinase_AS"/>
</dbReference>
<evidence type="ECO:0000313" key="12">
    <source>
        <dbReference type="EMBL" id="CAG9327347.1"/>
    </source>
</evidence>
<dbReference type="Gene3D" id="1.10.238.10">
    <property type="entry name" value="EF-hand"/>
    <property type="match status" value="1"/>
</dbReference>
<keyword evidence="2" id="KW-0723">Serine/threonine-protein kinase</keyword>
<dbReference type="Gene3D" id="3.30.200.20">
    <property type="entry name" value="Phosphorylase Kinase, domain 1"/>
    <property type="match status" value="1"/>
</dbReference>
<feature type="domain" description="PH" evidence="9">
    <location>
        <begin position="295"/>
        <end position="394"/>
    </location>
</feature>
<evidence type="ECO:0000256" key="7">
    <source>
        <dbReference type="ARBA" id="ARBA00024334"/>
    </source>
</evidence>
<evidence type="ECO:0000259" key="9">
    <source>
        <dbReference type="PROSITE" id="PS50003"/>
    </source>
</evidence>
<reference evidence="12" key="1">
    <citation type="submission" date="2021-09" db="EMBL/GenBank/DDBJ databases">
        <authorList>
            <consortium name="AG Swart"/>
            <person name="Singh M."/>
            <person name="Singh A."/>
            <person name="Seah K."/>
            <person name="Emmerich C."/>
        </authorList>
    </citation>
    <scope>NUCLEOTIDE SEQUENCE</scope>
    <source>
        <strain evidence="12">ATCC30299</strain>
    </source>
</reference>
<dbReference type="PROSITE" id="PS50222">
    <property type="entry name" value="EF_HAND_2"/>
    <property type="match status" value="1"/>
</dbReference>
<keyword evidence="4 8" id="KW-0547">Nucleotide-binding</keyword>
<dbReference type="PANTHER" id="PTHR24347">
    <property type="entry name" value="SERINE/THREONINE-PROTEIN KINASE"/>
    <property type="match status" value="1"/>
</dbReference>
<dbReference type="SUPFAM" id="SSF50729">
    <property type="entry name" value="PH domain-like"/>
    <property type="match status" value="1"/>
</dbReference>
<dbReference type="SMART" id="SM00220">
    <property type="entry name" value="S_TKc"/>
    <property type="match status" value="1"/>
</dbReference>
<dbReference type="PRINTS" id="PR00450">
    <property type="entry name" value="RECOVERIN"/>
</dbReference>
<gene>
    <name evidence="12" type="ORF">BSTOLATCC_MIC43386</name>
</gene>
<dbReference type="InterPro" id="IPR011993">
    <property type="entry name" value="PH-like_dom_sf"/>
</dbReference>
<dbReference type="Gene3D" id="1.10.510.10">
    <property type="entry name" value="Transferase(Phosphotransferase) domain 1"/>
    <property type="match status" value="1"/>
</dbReference>
<evidence type="ECO:0000256" key="8">
    <source>
        <dbReference type="PROSITE-ProRule" id="PRU10141"/>
    </source>
</evidence>
<dbReference type="Pfam" id="PF00069">
    <property type="entry name" value="Pkinase"/>
    <property type="match status" value="1"/>
</dbReference>
<dbReference type="EMBL" id="CAJZBQ010000043">
    <property type="protein sequence ID" value="CAG9327347.1"/>
    <property type="molecule type" value="Genomic_DNA"/>
</dbReference>
<evidence type="ECO:0000256" key="5">
    <source>
        <dbReference type="ARBA" id="ARBA00022777"/>
    </source>
</evidence>
<evidence type="ECO:0000256" key="1">
    <source>
        <dbReference type="ARBA" id="ARBA00011245"/>
    </source>
</evidence>
<sequence>MSYYFITYLMGVCSSRRKEKSIISTTDNTMRVTSRLLCASELFAKEELSILKEIYLDLSRKSDSGKTIDKDAFLQFFPLPGLLGERLFKLFDTLKRGSIDFEDFIVGIGRYSKGTIQDKLKLIFELYDLRGDGFIDKAELVSMVHGSLKETVSIADISTTEDGVFESPTSGDLVIKIRTPFMRAKSNSVTKKKKEFTYNRDGPTYISRVHSMVRHILNQFGGKETLDFDEFTQFIYQHPKLFDLFSVIFKEEIWSVKVRGEDDFIPEICIQKSKSLDERSSYVGFQLSKSHPLQPVDMSGIVYKKPEDKDVFEKKYAVLKKSLLMFIDNEEDIMPSGVVFMEGCYVNSVNDYILTNKFAVSLSHQNLGYKEVKLWCDTKAERDDWIKKLEKASNCRKFKEYYELKNRIGKGKFSDVYLATEYKTNQTFAVKVIMKKKLNKQERDFMRSELAIMRLIDHPNVIKFKEVFDTKKHLLIVMENAKGGELYERISMKNKFSEYAASRIIKQLLEVVAYLHDIGIIHRDLKPENILLVDKSDIPQIKVADFGLSKLTSPGESQYLACGTLGYSAPEVLKKEGYNHKADIWSIGVITYLLLRGKLPFEHKDKEIQINLTITKPITFEDTFWERITHSGKDFISRLLNRDISQRYSAQEALQHPWIRNAEFFIPRAIDMKKLKSSYLHRGITSLKLGDTMYRECEQEFAADSFTQSLPDVLEGFEPLVRHPAETNLVNI</sequence>
<dbReference type="InterPro" id="IPR011009">
    <property type="entry name" value="Kinase-like_dom_sf"/>
</dbReference>
<dbReference type="PROSITE" id="PS50003">
    <property type="entry name" value="PH_DOMAIN"/>
    <property type="match status" value="1"/>
</dbReference>
<name>A0AAU9K2C5_9CILI</name>
<comment type="caution">
    <text evidence="12">The sequence shown here is derived from an EMBL/GenBank/DDBJ whole genome shotgun (WGS) entry which is preliminary data.</text>
</comment>
<dbReference type="GO" id="GO:0005524">
    <property type="term" value="F:ATP binding"/>
    <property type="evidence" value="ECO:0007669"/>
    <property type="project" value="UniProtKB-UniRule"/>
</dbReference>
<dbReference type="PROSITE" id="PS00108">
    <property type="entry name" value="PROTEIN_KINASE_ST"/>
    <property type="match status" value="1"/>
</dbReference>
<dbReference type="GO" id="GO:0005509">
    <property type="term" value="F:calcium ion binding"/>
    <property type="evidence" value="ECO:0007669"/>
    <property type="project" value="InterPro"/>
</dbReference>
<dbReference type="SUPFAM" id="SSF47473">
    <property type="entry name" value="EF-hand"/>
    <property type="match status" value="1"/>
</dbReference>
<dbReference type="FunFam" id="3.30.200.20:FF:000003">
    <property type="entry name" value="Non-specific serine/threonine protein kinase"/>
    <property type="match status" value="1"/>
</dbReference>
<protein>
    <recommendedName>
        <fullName evidence="14">Calmodulin</fullName>
    </recommendedName>
</protein>
<evidence type="ECO:0000256" key="4">
    <source>
        <dbReference type="ARBA" id="ARBA00022741"/>
    </source>
</evidence>
<keyword evidence="3" id="KW-0808">Transferase</keyword>
<dbReference type="InterPro" id="IPR002048">
    <property type="entry name" value="EF_hand_dom"/>
</dbReference>
<dbReference type="GO" id="GO:0004674">
    <property type="term" value="F:protein serine/threonine kinase activity"/>
    <property type="evidence" value="ECO:0007669"/>
    <property type="project" value="UniProtKB-KW"/>
</dbReference>
<dbReference type="Pfam" id="PF00169">
    <property type="entry name" value="PH"/>
    <property type="match status" value="1"/>
</dbReference>
<dbReference type="CDD" id="cd05117">
    <property type="entry name" value="STKc_CAMK"/>
    <property type="match status" value="1"/>
</dbReference>
<dbReference type="SUPFAM" id="SSF56112">
    <property type="entry name" value="Protein kinase-like (PK-like)"/>
    <property type="match status" value="1"/>
</dbReference>
<keyword evidence="13" id="KW-1185">Reference proteome</keyword>
<dbReference type="InterPro" id="IPR011992">
    <property type="entry name" value="EF-hand-dom_pair"/>
</dbReference>
<dbReference type="AlphaFoldDB" id="A0AAU9K2C5"/>
<proteinExistence type="inferred from homology"/>
<dbReference type="FunFam" id="1.10.510.10:FF:000571">
    <property type="entry name" value="Maternal embryonic leucine zipper kinase"/>
    <property type="match status" value="1"/>
</dbReference>
<feature type="domain" description="EF-hand" evidence="11">
    <location>
        <begin position="115"/>
        <end position="150"/>
    </location>
</feature>
<evidence type="ECO:0000259" key="11">
    <source>
        <dbReference type="PROSITE" id="PS50222"/>
    </source>
</evidence>
<comment type="subunit">
    <text evidence="1">Monomer.</text>
</comment>
<evidence type="ECO:0000313" key="13">
    <source>
        <dbReference type="Proteomes" id="UP001162131"/>
    </source>
</evidence>
<accession>A0AAU9K2C5</accession>
<evidence type="ECO:0000256" key="3">
    <source>
        <dbReference type="ARBA" id="ARBA00022679"/>
    </source>
</evidence>
<dbReference type="SMART" id="SM00233">
    <property type="entry name" value="PH"/>
    <property type="match status" value="1"/>
</dbReference>
<dbReference type="InterPro" id="IPR000719">
    <property type="entry name" value="Prot_kinase_dom"/>
</dbReference>
<dbReference type="PROSITE" id="PS00107">
    <property type="entry name" value="PROTEIN_KINASE_ATP"/>
    <property type="match status" value="1"/>
</dbReference>
<dbReference type="PROSITE" id="PS50011">
    <property type="entry name" value="PROTEIN_KINASE_DOM"/>
    <property type="match status" value="1"/>
</dbReference>
<keyword evidence="6 8" id="KW-0067">ATP-binding</keyword>
<comment type="similarity">
    <text evidence="7">Belongs to the protein kinase superfamily. Ser/Thr protein kinase family. CDPK subfamily.</text>
</comment>
<evidence type="ECO:0000256" key="2">
    <source>
        <dbReference type="ARBA" id="ARBA00022527"/>
    </source>
</evidence>
<keyword evidence="5" id="KW-0418">Kinase</keyword>
<feature type="domain" description="Protein kinase" evidence="10">
    <location>
        <begin position="402"/>
        <end position="659"/>
    </location>
</feature>
<dbReference type="InterPro" id="IPR017441">
    <property type="entry name" value="Protein_kinase_ATP_BS"/>
</dbReference>
<feature type="binding site" evidence="8">
    <location>
        <position position="435"/>
    </location>
    <ligand>
        <name>ATP</name>
        <dbReference type="ChEBI" id="CHEBI:30616"/>
    </ligand>
</feature>